<keyword evidence="3" id="KW-0378">Hydrolase</keyword>
<dbReference type="Proteomes" id="UP000314294">
    <property type="component" value="Unassembled WGS sequence"/>
</dbReference>
<feature type="active site" evidence="5">
    <location>
        <position position="96"/>
    </location>
</feature>
<dbReference type="GO" id="GO:0004198">
    <property type="term" value="F:calcium-dependent cysteine-type endopeptidase activity"/>
    <property type="evidence" value="ECO:0007669"/>
    <property type="project" value="InterPro"/>
</dbReference>
<dbReference type="PRINTS" id="PR00704">
    <property type="entry name" value="CALPAIN"/>
</dbReference>
<dbReference type="GO" id="GO:0006508">
    <property type="term" value="P:proteolysis"/>
    <property type="evidence" value="ECO:0007669"/>
    <property type="project" value="UniProtKB-KW"/>
</dbReference>
<dbReference type="CDD" id="cd00044">
    <property type="entry name" value="CysPc"/>
    <property type="match status" value="1"/>
</dbReference>
<comment type="caution">
    <text evidence="9">The sequence shown here is derived from an EMBL/GenBank/DDBJ whole genome shotgun (WGS) entry which is preliminary data.</text>
</comment>
<dbReference type="PROSITE" id="PS00139">
    <property type="entry name" value="THIOL_PROTEASE_CYS"/>
    <property type="match status" value="1"/>
</dbReference>
<dbReference type="SMART" id="SM00230">
    <property type="entry name" value="CysPc"/>
    <property type="match status" value="1"/>
</dbReference>
<dbReference type="GO" id="GO:0005737">
    <property type="term" value="C:cytoplasm"/>
    <property type="evidence" value="ECO:0007669"/>
    <property type="project" value="TreeGrafter"/>
</dbReference>
<reference evidence="9 10" key="1">
    <citation type="submission" date="2019-03" db="EMBL/GenBank/DDBJ databases">
        <title>First draft genome of Liparis tanakae, snailfish: a comprehensive survey of snailfish specific genes.</title>
        <authorList>
            <person name="Kim W."/>
            <person name="Song I."/>
            <person name="Jeong J.-H."/>
            <person name="Kim D."/>
            <person name="Kim S."/>
            <person name="Ryu S."/>
            <person name="Song J.Y."/>
            <person name="Lee S.K."/>
        </authorList>
    </citation>
    <scope>NUCLEOTIDE SEQUENCE [LARGE SCALE GENOMIC DNA]</scope>
    <source>
        <tissue evidence="9">Muscle</tissue>
    </source>
</reference>
<dbReference type="Pfam" id="PF00648">
    <property type="entry name" value="Peptidase_C2"/>
    <property type="match status" value="1"/>
</dbReference>
<dbReference type="InterPro" id="IPR001300">
    <property type="entry name" value="Peptidase_C2_calpain_cat"/>
</dbReference>
<evidence type="ECO:0000256" key="2">
    <source>
        <dbReference type="ARBA" id="ARBA00022670"/>
    </source>
</evidence>
<feature type="region of interest" description="Disordered" evidence="7">
    <location>
        <begin position="1"/>
        <end position="23"/>
    </location>
</feature>
<dbReference type="OrthoDB" id="186625at2759"/>
<dbReference type="PROSITE" id="PS50203">
    <property type="entry name" value="CALPAIN_CAT"/>
    <property type="match status" value="1"/>
</dbReference>
<evidence type="ECO:0000256" key="6">
    <source>
        <dbReference type="PROSITE-ProRule" id="PRU00239"/>
    </source>
</evidence>
<evidence type="ECO:0000313" key="9">
    <source>
        <dbReference type="EMBL" id="TNN28233.1"/>
    </source>
</evidence>
<gene>
    <name evidence="9" type="primary">CAPN9_1</name>
    <name evidence="9" type="ORF">EYF80_061619</name>
</gene>
<evidence type="ECO:0000256" key="1">
    <source>
        <dbReference type="ARBA" id="ARBA00007623"/>
    </source>
</evidence>
<dbReference type="SUPFAM" id="SSF54001">
    <property type="entry name" value="Cysteine proteinases"/>
    <property type="match status" value="1"/>
</dbReference>
<comment type="caution">
    <text evidence="6">Lacks conserved residue(s) required for the propagation of feature annotation.</text>
</comment>
<dbReference type="PANTHER" id="PTHR10183">
    <property type="entry name" value="CALPAIN"/>
    <property type="match status" value="1"/>
</dbReference>
<dbReference type="AlphaFoldDB" id="A0A4Z2EHF1"/>
<accession>A0A4Z2EHF1</accession>
<keyword evidence="4" id="KW-0788">Thiol protease</keyword>
<dbReference type="InterPro" id="IPR038765">
    <property type="entry name" value="Papain-like_cys_pep_sf"/>
</dbReference>
<dbReference type="InterPro" id="IPR000169">
    <property type="entry name" value="Pept_cys_AS"/>
</dbReference>
<sequence length="178" mass="20045">MPLQSTLSGRGSGSSKAAVDTQSDGRTFGELRHDCLQRGVLFEDPDFPAADSSLYYSQSVPVNIEWKRPKEICENPKFIVGNASRTDICQGQLGDCWLLAAIASLTLKQETLARVVPHDQDFDSRYAGIFHFQFWNHNKWLDVVVDDRLPTVRDKLILVHSASNNEFWSALLEKAYAK</sequence>
<evidence type="ECO:0000259" key="8">
    <source>
        <dbReference type="PROSITE" id="PS50203"/>
    </source>
</evidence>
<comment type="similarity">
    <text evidence="1">Belongs to the peptidase C2 family.</text>
</comment>
<name>A0A4Z2EHF1_9TELE</name>
<evidence type="ECO:0000256" key="7">
    <source>
        <dbReference type="SAM" id="MobiDB-lite"/>
    </source>
</evidence>
<protein>
    <submittedName>
        <fullName evidence="9">Calpain-9</fullName>
    </submittedName>
</protein>
<dbReference type="EMBL" id="SRLO01007124">
    <property type="protein sequence ID" value="TNN28233.1"/>
    <property type="molecule type" value="Genomic_DNA"/>
</dbReference>
<dbReference type="PANTHER" id="PTHR10183:SF385">
    <property type="entry name" value="CALPAIN-9"/>
    <property type="match status" value="1"/>
</dbReference>
<evidence type="ECO:0000256" key="3">
    <source>
        <dbReference type="ARBA" id="ARBA00022801"/>
    </source>
</evidence>
<proteinExistence type="inferred from homology"/>
<feature type="domain" description="Calpain catalytic" evidence="8">
    <location>
        <begin position="41"/>
        <end position="178"/>
    </location>
</feature>
<keyword evidence="10" id="KW-1185">Reference proteome</keyword>
<dbReference type="InterPro" id="IPR022684">
    <property type="entry name" value="Calpain_cysteine_protease"/>
</dbReference>
<evidence type="ECO:0000256" key="4">
    <source>
        <dbReference type="ARBA" id="ARBA00022807"/>
    </source>
</evidence>
<organism evidence="9 10">
    <name type="scientific">Liparis tanakae</name>
    <name type="common">Tanaka's snailfish</name>
    <dbReference type="NCBI Taxonomy" id="230148"/>
    <lineage>
        <taxon>Eukaryota</taxon>
        <taxon>Metazoa</taxon>
        <taxon>Chordata</taxon>
        <taxon>Craniata</taxon>
        <taxon>Vertebrata</taxon>
        <taxon>Euteleostomi</taxon>
        <taxon>Actinopterygii</taxon>
        <taxon>Neopterygii</taxon>
        <taxon>Teleostei</taxon>
        <taxon>Neoteleostei</taxon>
        <taxon>Acanthomorphata</taxon>
        <taxon>Eupercaria</taxon>
        <taxon>Perciformes</taxon>
        <taxon>Cottioidei</taxon>
        <taxon>Cottales</taxon>
        <taxon>Liparidae</taxon>
        <taxon>Liparis</taxon>
    </lineage>
</organism>
<evidence type="ECO:0000256" key="5">
    <source>
        <dbReference type="PIRSR" id="PIRSR622684-1"/>
    </source>
</evidence>
<keyword evidence="2" id="KW-0645">Protease</keyword>
<evidence type="ECO:0000313" key="10">
    <source>
        <dbReference type="Proteomes" id="UP000314294"/>
    </source>
</evidence>